<feature type="domain" description="Lipoyl-binding" evidence="5">
    <location>
        <begin position="58"/>
        <end position="140"/>
    </location>
</feature>
<dbReference type="PROSITE" id="PS50968">
    <property type="entry name" value="BIOTINYL_LIPOYL"/>
    <property type="match status" value="1"/>
</dbReference>
<evidence type="ECO:0000259" key="5">
    <source>
        <dbReference type="PROSITE" id="PS50968"/>
    </source>
</evidence>
<dbReference type="GO" id="GO:0005739">
    <property type="term" value="C:mitochondrion"/>
    <property type="evidence" value="ECO:0007669"/>
    <property type="project" value="UniProtKB-SubCell"/>
</dbReference>
<gene>
    <name evidence="6" type="ORF">BN9_018570</name>
</gene>
<dbReference type="InterPro" id="IPR033753">
    <property type="entry name" value="GCV_H/Fam206"/>
</dbReference>
<dbReference type="HAMAP" id="MF_00272">
    <property type="entry name" value="GcvH"/>
    <property type="match status" value="1"/>
</dbReference>
<sequence>MSLASICRFSKLPHNVLRHRQHVKKIAQFVSTGNLPFHSFFSTYYTPQHEYIKVEGKVGTIGITDFAQNSLGDVVYVELPSVGETFSKGDVFGAVESVKTASDTFTPVTGEVVAINEQLAENSHLVNEDAMGKGWFIKINVDNPADLDDLMDESSYQEHCENEEH</sequence>
<dbReference type="InterPro" id="IPR002930">
    <property type="entry name" value="GCV_H"/>
</dbReference>
<comment type="subunit">
    <text evidence="4">The glycine cleavage system is composed of four proteins: P, T, L and H.</text>
</comment>
<dbReference type="GO" id="GO:0009249">
    <property type="term" value="P:protein lipoylation"/>
    <property type="evidence" value="ECO:0007669"/>
    <property type="project" value="TreeGrafter"/>
</dbReference>
<accession>A0A024G2J0</accession>
<comment type="cofactor">
    <cofactor evidence="4">
        <name>(R)-lipoate</name>
        <dbReference type="ChEBI" id="CHEBI:83088"/>
    </cofactor>
    <text evidence="4">Binds 1 lipoyl cofactor covalently.</text>
</comment>
<keyword evidence="2 3" id="KW-0450">Lipoyl</keyword>
<dbReference type="EMBL" id="CAIX01000014">
    <property type="protein sequence ID" value="CCI41073.1"/>
    <property type="molecule type" value="Genomic_DNA"/>
</dbReference>
<reference evidence="6 7" key="1">
    <citation type="submission" date="2012-05" db="EMBL/GenBank/DDBJ databases">
        <title>Recombination and specialization in a pathogen metapopulation.</title>
        <authorList>
            <person name="Gardiner A."/>
            <person name="Kemen E."/>
            <person name="Schultz-Larsen T."/>
            <person name="MacLean D."/>
            <person name="Van Oosterhout C."/>
            <person name="Jones J.D.G."/>
        </authorList>
    </citation>
    <scope>NUCLEOTIDE SEQUENCE [LARGE SCALE GENOMIC DNA]</scope>
    <source>
        <strain evidence="6 7">Ac Nc2</strain>
    </source>
</reference>
<evidence type="ECO:0000313" key="6">
    <source>
        <dbReference type="EMBL" id="CCI41073.1"/>
    </source>
</evidence>
<keyword evidence="4" id="KW-0809">Transit peptide</keyword>
<dbReference type="NCBIfam" id="NF002270">
    <property type="entry name" value="PRK01202.1"/>
    <property type="match status" value="1"/>
</dbReference>
<name>A0A024G2J0_9STRA</name>
<comment type="caution">
    <text evidence="6">The sequence shown here is derived from an EMBL/GenBank/DDBJ whole genome shotgun (WGS) entry which is preliminary data.</text>
</comment>
<evidence type="ECO:0000256" key="4">
    <source>
        <dbReference type="RuleBase" id="RU364055"/>
    </source>
</evidence>
<comment type="subcellular location">
    <subcellularLocation>
        <location evidence="4">Mitochondrion</location>
    </subcellularLocation>
</comment>
<evidence type="ECO:0000256" key="1">
    <source>
        <dbReference type="ARBA" id="ARBA00009249"/>
    </source>
</evidence>
<evidence type="ECO:0000256" key="2">
    <source>
        <dbReference type="ARBA" id="ARBA00022823"/>
    </source>
</evidence>
<dbReference type="Pfam" id="PF01597">
    <property type="entry name" value="GCV_H"/>
    <property type="match status" value="1"/>
</dbReference>
<evidence type="ECO:0000256" key="3">
    <source>
        <dbReference type="PIRSR" id="PIRSR617453-50"/>
    </source>
</evidence>
<dbReference type="PANTHER" id="PTHR11715">
    <property type="entry name" value="GLYCINE CLEAVAGE SYSTEM H PROTEIN"/>
    <property type="match status" value="1"/>
</dbReference>
<comment type="function">
    <text evidence="4">The H protein shuttles the methylamine group of glycine from the P protein to the T protein.</text>
</comment>
<dbReference type="InterPro" id="IPR017453">
    <property type="entry name" value="GCV_H_sub"/>
</dbReference>
<proteinExistence type="inferred from homology"/>
<feature type="modified residue" description="N6-lipoyllysine" evidence="3">
    <location>
        <position position="99"/>
    </location>
</feature>
<dbReference type="InParanoid" id="A0A024G2J0"/>
<dbReference type="InterPro" id="IPR000089">
    <property type="entry name" value="Biotin_lipoyl"/>
</dbReference>
<dbReference type="OrthoDB" id="10264154at2759"/>
<keyword evidence="7" id="KW-1185">Reference proteome</keyword>
<dbReference type="SUPFAM" id="SSF51230">
    <property type="entry name" value="Single hybrid motif"/>
    <property type="match status" value="1"/>
</dbReference>
<dbReference type="InterPro" id="IPR011053">
    <property type="entry name" value="Single_hybrid_motif"/>
</dbReference>
<dbReference type="NCBIfam" id="TIGR00527">
    <property type="entry name" value="gcvH"/>
    <property type="match status" value="1"/>
</dbReference>
<comment type="similarity">
    <text evidence="1 4">Belongs to the GcvH family.</text>
</comment>
<dbReference type="FunCoup" id="A0A024G2J0">
    <property type="interactions" value="140"/>
</dbReference>
<dbReference type="Proteomes" id="UP000053237">
    <property type="component" value="Unassembled WGS sequence"/>
</dbReference>
<keyword evidence="4" id="KW-0496">Mitochondrion</keyword>
<evidence type="ECO:0000313" key="7">
    <source>
        <dbReference type="Proteomes" id="UP000053237"/>
    </source>
</evidence>
<dbReference type="PANTHER" id="PTHR11715:SF3">
    <property type="entry name" value="GLYCINE CLEAVAGE SYSTEM H PROTEIN-RELATED"/>
    <property type="match status" value="1"/>
</dbReference>
<organism evidence="6 7">
    <name type="scientific">Albugo candida</name>
    <dbReference type="NCBI Taxonomy" id="65357"/>
    <lineage>
        <taxon>Eukaryota</taxon>
        <taxon>Sar</taxon>
        <taxon>Stramenopiles</taxon>
        <taxon>Oomycota</taxon>
        <taxon>Peronosporomycetes</taxon>
        <taxon>Albuginales</taxon>
        <taxon>Albuginaceae</taxon>
        <taxon>Albugo</taxon>
    </lineage>
</organism>
<dbReference type="Gene3D" id="2.40.50.100">
    <property type="match status" value="1"/>
</dbReference>
<dbReference type="AlphaFoldDB" id="A0A024G2J0"/>
<dbReference type="CDD" id="cd06848">
    <property type="entry name" value="GCS_H"/>
    <property type="match status" value="1"/>
</dbReference>
<protein>
    <recommendedName>
        <fullName evidence="4">Glycine cleavage system H protein</fullName>
    </recommendedName>
</protein>
<dbReference type="GO" id="GO:0005960">
    <property type="term" value="C:glycine cleavage complex"/>
    <property type="evidence" value="ECO:0007669"/>
    <property type="project" value="UniProtKB-UniRule"/>
</dbReference>
<dbReference type="STRING" id="65357.A0A024G2J0"/>
<dbReference type="GO" id="GO:0019464">
    <property type="term" value="P:glycine decarboxylation via glycine cleavage system"/>
    <property type="evidence" value="ECO:0007669"/>
    <property type="project" value="UniProtKB-UniRule"/>
</dbReference>